<protein>
    <recommendedName>
        <fullName evidence="3">Restriction endonuclease type II DpnII-like domain-containing protein</fullName>
    </recommendedName>
</protein>
<comment type="caution">
    <text evidence="1">The sequence shown here is derived from an EMBL/GenBank/DDBJ whole genome shotgun (WGS) entry which is preliminary data.</text>
</comment>
<dbReference type="EMBL" id="RDBF01000018">
    <property type="protein sequence ID" value="RLV54529.1"/>
    <property type="molecule type" value="Genomic_DNA"/>
</dbReference>
<sequence length="279" mass="30779">MTEPVGFDEYLDTLGRLTGHVDPTAATPEGDDIRQATDSLAALPTIDEPTLAAWVATYPHRVPVLGLVVGLTQEKLKNALVDHFGTGGWVTLARTRADELVHWFDTDFDLLRLLHLQLGREYGFADVLIARAGSRVTATRAGHSGRRVEDEIEAIAADLGLPYRTRTRFTGRNGRTAPCDLVVPDGAAAEIVVAAKGFDSTGSKLSDAVREIVEMAEVRLPRQFVIAVVDGIGWKSRRADLRRIHELWASQQIDGMYTLATLDRFRTDLEEAARLRRLL</sequence>
<evidence type="ECO:0008006" key="3">
    <source>
        <dbReference type="Google" id="ProtNLM"/>
    </source>
</evidence>
<accession>A0A3L8PIJ8</accession>
<gene>
    <name evidence="1" type="ORF">D9V41_15920</name>
</gene>
<dbReference type="RefSeq" id="WP_121795580.1">
    <property type="nucleotide sequence ID" value="NZ_RDBF01000018.1"/>
</dbReference>
<evidence type="ECO:0000313" key="2">
    <source>
        <dbReference type="Proteomes" id="UP000282515"/>
    </source>
</evidence>
<keyword evidence="2" id="KW-1185">Reference proteome</keyword>
<organism evidence="1 2">
    <name type="scientific">Aeromicrobium phragmitis</name>
    <dbReference type="NCBI Taxonomy" id="2478914"/>
    <lineage>
        <taxon>Bacteria</taxon>
        <taxon>Bacillati</taxon>
        <taxon>Actinomycetota</taxon>
        <taxon>Actinomycetes</taxon>
        <taxon>Propionibacteriales</taxon>
        <taxon>Nocardioidaceae</taxon>
        <taxon>Aeromicrobium</taxon>
    </lineage>
</organism>
<name>A0A3L8PIJ8_9ACTN</name>
<dbReference type="Proteomes" id="UP000282515">
    <property type="component" value="Unassembled WGS sequence"/>
</dbReference>
<dbReference type="AlphaFoldDB" id="A0A3L8PIJ8"/>
<reference evidence="1 2" key="1">
    <citation type="submission" date="2018-10" db="EMBL/GenBank/DDBJ databases">
        <title>Aeromicrobium sp. 9W16Y-2 whole genome shotgun sequence.</title>
        <authorList>
            <person name="Li F."/>
        </authorList>
    </citation>
    <scope>NUCLEOTIDE SEQUENCE [LARGE SCALE GENOMIC DNA]</scope>
    <source>
        <strain evidence="1 2">9W16Y-2</strain>
    </source>
</reference>
<dbReference type="OrthoDB" id="4808242at2"/>
<evidence type="ECO:0000313" key="1">
    <source>
        <dbReference type="EMBL" id="RLV54529.1"/>
    </source>
</evidence>
<proteinExistence type="predicted"/>